<name>A0A5M3WDV9_9ACTN</name>
<dbReference type="PANTHER" id="PTHR43767:SF1">
    <property type="entry name" value="NONRIBOSOMAL PEPTIDE SYNTHASE PES1 (EUROFUNG)-RELATED"/>
    <property type="match status" value="1"/>
</dbReference>
<dbReference type="PANTHER" id="PTHR43767">
    <property type="entry name" value="LONG-CHAIN-FATTY-ACID--COA LIGASE"/>
    <property type="match status" value="1"/>
</dbReference>
<evidence type="ECO:0000313" key="4">
    <source>
        <dbReference type="Proteomes" id="UP000331127"/>
    </source>
</evidence>
<evidence type="ECO:0000313" key="3">
    <source>
        <dbReference type="EMBL" id="GES07016.1"/>
    </source>
</evidence>
<dbReference type="InterPro" id="IPR045851">
    <property type="entry name" value="AMP-bd_C_sf"/>
</dbReference>
<dbReference type="Pfam" id="PF13193">
    <property type="entry name" value="AMP-binding_C"/>
    <property type="match status" value="1"/>
</dbReference>
<feature type="domain" description="AMP-dependent synthetase/ligase" evidence="1">
    <location>
        <begin position="7"/>
        <end position="356"/>
    </location>
</feature>
<dbReference type="Pfam" id="PF00501">
    <property type="entry name" value="AMP-binding"/>
    <property type="match status" value="1"/>
</dbReference>
<gene>
    <name evidence="3" type="ORF">Amac_006110</name>
</gene>
<dbReference type="AlphaFoldDB" id="A0A5M3WDV9"/>
<dbReference type="Gene3D" id="3.30.300.30">
    <property type="match status" value="1"/>
</dbReference>
<dbReference type="RefSeq" id="WP_170322276.1">
    <property type="nucleotide sequence ID" value="NZ_BAAAHL010000077.1"/>
</dbReference>
<keyword evidence="3" id="KW-0436">Ligase</keyword>
<keyword evidence="4" id="KW-1185">Reference proteome</keyword>
<evidence type="ECO:0000259" key="2">
    <source>
        <dbReference type="Pfam" id="PF13193"/>
    </source>
</evidence>
<comment type="caution">
    <text evidence="3">The sequence shown here is derived from an EMBL/GenBank/DDBJ whole genome shotgun (WGS) entry which is preliminary data.</text>
</comment>
<dbReference type="InterPro" id="IPR025110">
    <property type="entry name" value="AMP-bd_C"/>
</dbReference>
<evidence type="ECO:0000259" key="1">
    <source>
        <dbReference type="Pfam" id="PF00501"/>
    </source>
</evidence>
<dbReference type="EMBL" id="BLAE01000005">
    <property type="protein sequence ID" value="GES07016.1"/>
    <property type="molecule type" value="Genomic_DNA"/>
</dbReference>
<organism evidence="3 4">
    <name type="scientific">Acrocarpospora macrocephala</name>
    <dbReference type="NCBI Taxonomy" id="150177"/>
    <lineage>
        <taxon>Bacteria</taxon>
        <taxon>Bacillati</taxon>
        <taxon>Actinomycetota</taxon>
        <taxon>Actinomycetes</taxon>
        <taxon>Streptosporangiales</taxon>
        <taxon>Streptosporangiaceae</taxon>
        <taxon>Acrocarpospora</taxon>
    </lineage>
</organism>
<proteinExistence type="predicted"/>
<feature type="domain" description="AMP-binding enzyme C-terminal" evidence="2">
    <location>
        <begin position="407"/>
        <end position="481"/>
    </location>
</feature>
<dbReference type="GO" id="GO:0016878">
    <property type="term" value="F:acid-thiol ligase activity"/>
    <property type="evidence" value="ECO:0007669"/>
    <property type="project" value="UniProtKB-ARBA"/>
</dbReference>
<sequence>MTFAHAFWQRCRERPHRTALATAEAQLSYRELYRRAGAVGRALRELGVGRGDRVAVLAPNRLEVALLMVAAATAGAVIAPVNWRLSAEAATAVVADLAPKAVFATNTFAQVARAATDVAVVDLDEGDPRWLGLGASGANGINPHAVQGSDLITIMSTSGSTGRPKGVAISQAAMVARALVLHAELGVEPSDAFIGWAPLFHISSADYLYATLILGGTFVLLERFDADLIATELVTREVGWLFLIPGVIDDVLGALGARRPRSLRCAGAMADLVPAEQLREAERRLGAPFLNTFGSTEAGLVPGASRLTWVGDQPLLDKRPTLFCQHRVVDADGGDVDPGSTGELWLRGPTLFSGYWSAGSVSRAEFTDGWFRTGDLVRPGADGALVFVERRGRMFKCGGENVYPATIERALLSHAAIAEATVIPAAHPRFGQVPAAYVALAHQADARAVLESATATLARFERPQAVHVLAAEEFPRGVTGKVERGLLAAAHQACGPGCFTPSR</sequence>
<dbReference type="SUPFAM" id="SSF56801">
    <property type="entry name" value="Acetyl-CoA synthetase-like"/>
    <property type="match status" value="1"/>
</dbReference>
<protein>
    <submittedName>
        <fullName evidence="3">Acid--CoA ligase</fullName>
    </submittedName>
</protein>
<reference evidence="3 4" key="1">
    <citation type="submission" date="2019-10" db="EMBL/GenBank/DDBJ databases">
        <title>Whole genome shotgun sequence of Acrocarpospora macrocephala NBRC 16266.</title>
        <authorList>
            <person name="Ichikawa N."/>
            <person name="Kimura A."/>
            <person name="Kitahashi Y."/>
            <person name="Komaki H."/>
            <person name="Oguchi A."/>
        </authorList>
    </citation>
    <scope>NUCLEOTIDE SEQUENCE [LARGE SCALE GENOMIC DNA]</scope>
    <source>
        <strain evidence="3 4">NBRC 16266</strain>
    </source>
</reference>
<dbReference type="Gene3D" id="3.40.50.12780">
    <property type="entry name" value="N-terminal domain of ligase-like"/>
    <property type="match status" value="1"/>
</dbReference>
<dbReference type="InterPro" id="IPR042099">
    <property type="entry name" value="ANL_N_sf"/>
</dbReference>
<dbReference type="Proteomes" id="UP000331127">
    <property type="component" value="Unassembled WGS sequence"/>
</dbReference>
<dbReference type="InterPro" id="IPR050237">
    <property type="entry name" value="ATP-dep_AMP-bd_enzyme"/>
</dbReference>
<dbReference type="InterPro" id="IPR000873">
    <property type="entry name" value="AMP-dep_synth/lig_dom"/>
</dbReference>
<accession>A0A5M3WDV9</accession>